<evidence type="ECO:0000313" key="4">
    <source>
        <dbReference type="EMBL" id="MEX0406082.1"/>
    </source>
</evidence>
<dbReference type="Pfam" id="PF00583">
    <property type="entry name" value="Acetyltransf_1"/>
    <property type="match status" value="1"/>
</dbReference>
<gene>
    <name evidence="4" type="ORF">ABGN05_10445</name>
</gene>
<dbReference type="EMBL" id="JBDPGJ010000002">
    <property type="protein sequence ID" value="MEX0406082.1"/>
    <property type="molecule type" value="Genomic_DNA"/>
</dbReference>
<dbReference type="Gene3D" id="1.10.10.10">
    <property type="entry name" value="Winged helix-like DNA-binding domain superfamily/Winged helix DNA-binding domain"/>
    <property type="match status" value="1"/>
</dbReference>
<accession>A0ABV3SH44</accession>
<protein>
    <submittedName>
        <fullName evidence="4">Helix-turn-helix domain-containing GNAT family N-acetyltransferase</fullName>
    </submittedName>
</protein>
<keyword evidence="5" id="KW-1185">Reference proteome</keyword>
<organism evidence="4 5">
    <name type="scientific">Aquibium pacificus</name>
    <dbReference type="NCBI Taxonomy" id="3153579"/>
    <lineage>
        <taxon>Bacteria</taxon>
        <taxon>Pseudomonadati</taxon>
        <taxon>Pseudomonadota</taxon>
        <taxon>Alphaproteobacteria</taxon>
        <taxon>Hyphomicrobiales</taxon>
        <taxon>Phyllobacteriaceae</taxon>
        <taxon>Aquibium</taxon>
    </lineage>
</organism>
<dbReference type="Proteomes" id="UP001556692">
    <property type="component" value="Unassembled WGS sequence"/>
</dbReference>
<dbReference type="PANTHER" id="PTHR13947:SF37">
    <property type="entry name" value="LD18367P"/>
    <property type="match status" value="1"/>
</dbReference>
<feature type="domain" description="N-acetyltransferase" evidence="3">
    <location>
        <begin position="155"/>
        <end position="311"/>
    </location>
</feature>
<dbReference type="Gene3D" id="3.40.630.30">
    <property type="match status" value="1"/>
</dbReference>
<evidence type="ECO:0000313" key="5">
    <source>
        <dbReference type="Proteomes" id="UP001556692"/>
    </source>
</evidence>
<dbReference type="PROSITE" id="PS51186">
    <property type="entry name" value="GNAT"/>
    <property type="match status" value="1"/>
</dbReference>
<comment type="caution">
    <text evidence="4">The sequence shown here is derived from an EMBL/GenBank/DDBJ whole genome shotgun (WGS) entry which is preliminary data.</text>
</comment>
<dbReference type="SUPFAM" id="SSF55729">
    <property type="entry name" value="Acyl-CoA N-acyltransferases (Nat)"/>
    <property type="match status" value="1"/>
</dbReference>
<dbReference type="SUPFAM" id="SSF46785">
    <property type="entry name" value="Winged helix' DNA-binding domain"/>
    <property type="match status" value="1"/>
</dbReference>
<evidence type="ECO:0000259" key="2">
    <source>
        <dbReference type="PROSITE" id="PS50995"/>
    </source>
</evidence>
<dbReference type="CDD" id="cd04301">
    <property type="entry name" value="NAT_SF"/>
    <property type="match status" value="1"/>
</dbReference>
<dbReference type="InterPro" id="IPR050769">
    <property type="entry name" value="NAT_camello-type"/>
</dbReference>
<dbReference type="Pfam" id="PF12802">
    <property type="entry name" value="MarR_2"/>
    <property type="match status" value="1"/>
</dbReference>
<dbReference type="PANTHER" id="PTHR13947">
    <property type="entry name" value="GNAT FAMILY N-ACETYLTRANSFERASE"/>
    <property type="match status" value="1"/>
</dbReference>
<dbReference type="InterPro" id="IPR036390">
    <property type="entry name" value="WH_DNA-bd_sf"/>
</dbReference>
<dbReference type="CDD" id="cd00090">
    <property type="entry name" value="HTH_ARSR"/>
    <property type="match status" value="1"/>
</dbReference>
<feature type="domain" description="HTH marR-type" evidence="2">
    <location>
        <begin position="1"/>
        <end position="143"/>
    </location>
</feature>
<name>A0ABV3SH44_9HYPH</name>
<keyword evidence="1" id="KW-0808">Transferase</keyword>
<dbReference type="RefSeq" id="WP_367953950.1">
    <property type="nucleotide sequence ID" value="NZ_JBDPGJ010000002.1"/>
</dbReference>
<evidence type="ECO:0000256" key="1">
    <source>
        <dbReference type="ARBA" id="ARBA00022679"/>
    </source>
</evidence>
<dbReference type="InterPro" id="IPR036388">
    <property type="entry name" value="WH-like_DNA-bd_sf"/>
</dbReference>
<dbReference type="InterPro" id="IPR000835">
    <property type="entry name" value="HTH_MarR-typ"/>
</dbReference>
<dbReference type="InterPro" id="IPR000182">
    <property type="entry name" value="GNAT_dom"/>
</dbReference>
<evidence type="ECO:0000259" key="3">
    <source>
        <dbReference type="PROSITE" id="PS51186"/>
    </source>
</evidence>
<dbReference type="InterPro" id="IPR011991">
    <property type="entry name" value="ArsR-like_HTH"/>
</dbReference>
<dbReference type="SMART" id="SM00347">
    <property type="entry name" value="HTH_MARR"/>
    <property type="match status" value="1"/>
</dbReference>
<dbReference type="InterPro" id="IPR016181">
    <property type="entry name" value="Acyl_CoA_acyltransferase"/>
</dbReference>
<sequence length="311" mass="34467">MTQTGQRHEEAIAGVRDFNRFYTRFLGALNEGLLRSPYSLSESRILYELGTRHSVTASQLSAELGMDPAYLSRLLKKLREADLVLASASAEDGRATVLSLSKPGREAFANLDRASHEEISNILMPLGPDGASTLVGAMQRIRAALDPSTTENPPYVIRPHRIGDIGIIISRQGALYAQEYGWDGTFEGFVAEIAGGFLKSYDPKREHCWVAERHAEVVGSVFLVDAGGGTAKLRMLWVEPSTRGLGIGGRLVNECIRFARDTGYERMTLWTNDILVSARRIYEKAGFRLVAEERHHSFGKDLVGQNWDLEL</sequence>
<proteinExistence type="predicted"/>
<reference evidence="4 5" key="1">
    <citation type="submission" date="2024-05" db="EMBL/GenBank/DDBJ databases">
        <authorList>
            <person name="Jiang F."/>
        </authorList>
    </citation>
    <scope>NUCLEOTIDE SEQUENCE [LARGE SCALE GENOMIC DNA]</scope>
    <source>
        <strain evidence="4 5">LZ166</strain>
    </source>
</reference>
<dbReference type="PROSITE" id="PS50995">
    <property type="entry name" value="HTH_MARR_2"/>
    <property type="match status" value="1"/>
</dbReference>